<evidence type="ECO:0000313" key="4">
    <source>
        <dbReference type="Proteomes" id="UP001610432"/>
    </source>
</evidence>
<dbReference type="InterPro" id="IPR039057">
    <property type="entry name" value="Spo22/ZIP4"/>
</dbReference>
<dbReference type="InterPro" id="IPR002048">
    <property type="entry name" value="EF_hand_dom"/>
</dbReference>
<dbReference type="InterPro" id="IPR013940">
    <property type="entry name" value="Spo22/ZIP4/TEX11"/>
</dbReference>
<dbReference type="Proteomes" id="UP001610432">
    <property type="component" value="Unassembled WGS sequence"/>
</dbReference>
<reference evidence="3 4" key="1">
    <citation type="submission" date="2024-07" db="EMBL/GenBank/DDBJ databases">
        <title>Section-level genome sequencing and comparative genomics of Aspergillus sections Usti and Cavernicolus.</title>
        <authorList>
            <consortium name="Lawrence Berkeley National Laboratory"/>
            <person name="Nybo J.L."/>
            <person name="Vesth T.C."/>
            <person name="Theobald S."/>
            <person name="Frisvad J.C."/>
            <person name="Larsen T.O."/>
            <person name="Kjaerboelling I."/>
            <person name="Rothschild-Mancinelli K."/>
            <person name="Lyhne E.K."/>
            <person name="Kogle M.E."/>
            <person name="Barry K."/>
            <person name="Clum A."/>
            <person name="Na H."/>
            <person name="Ledsgaard L."/>
            <person name="Lin J."/>
            <person name="Lipzen A."/>
            <person name="Kuo A."/>
            <person name="Riley R."/>
            <person name="Mondo S."/>
            <person name="Labutti K."/>
            <person name="Haridas S."/>
            <person name="Pangalinan J."/>
            <person name="Salamov A.A."/>
            <person name="Simmons B.A."/>
            <person name="Magnuson J.K."/>
            <person name="Chen J."/>
            <person name="Drula E."/>
            <person name="Henrissat B."/>
            <person name="Wiebenga A."/>
            <person name="Lubbers R.J."/>
            <person name="Gomes A.C."/>
            <person name="Macurrencykelacurrency M.R."/>
            <person name="Stajich J."/>
            <person name="Grigoriev I.V."/>
            <person name="Mortensen U.H."/>
            <person name="De Vries R.P."/>
            <person name="Baker S.E."/>
            <person name="Andersen M.R."/>
        </authorList>
    </citation>
    <scope>NUCLEOTIDE SEQUENCE [LARGE SCALE GENOMIC DNA]</scope>
    <source>
        <strain evidence="3 4">CBS 449.75</strain>
    </source>
</reference>
<evidence type="ECO:0000259" key="2">
    <source>
        <dbReference type="PROSITE" id="PS50222"/>
    </source>
</evidence>
<dbReference type="PROSITE" id="PS50222">
    <property type="entry name" value="EF_HAND_2"/>
    <property type="match status" value="1"/>
</dbReference>
<sequence>MSTKRPHNLNDQVASILALVEGIQNQLCQDDNSETLALPDETVELLEKTLHWLLSSIDPASTSTRRQLDTEGTKLWNMCVQRMRTLKANNDTVLLCKVKALAYAMLEVAAPKTDAGSYRSLELAFQITKTCIDQKLTDLSQKFMECTATRLDILDKSKSDSSCLKFESFTTEYYMLRIYLAWTQERPDIADHLFSKLPVLRTRQQQDVVLDICYAIGGAALGLGQNETASIWLDRAITACESLQEEGQEVNRGLKEKRLLILQAFARANIQLTTASSDGHLQKTLDLLKNEYGKSFCVLVISLAALSNKWTTDEEYFETLRSAIDVMDVSDMNFKLMHYYVAKLGKSSPGLFIEACGLLFNKLKASNTNSKEQWMENIFVSIVWTLTNTTSDMDSSALAETTAGKMTECGLEKLSENATYASLILIWKYVDTMISKRLISVAEQWCRFVLKQPIFHKTTDTEAKFFRKLILCGLEDVNPSRARKIFDEIPENCKSCPLTLYLLYRLALFAGDTSIGTVIRPPTQFIAANPPEANIHLQTLCRSGDGTEYIWSCVEDALQLDKTDIAVKELDELISILDSNSSGNLHISQLLQYMIWVVYEKYIKRQKESVLTHVESLFESALNVAGKGLLSSAEIHWLSFKSYSIALDIYESVTAQRVIRFLKVSQKFMELSEKEPGAELDASSVDHNLRCDFLQAIPLIKEARSKGKPSTKASYYTEARQAIKQFQAHIKVTNSDSTPEPHPGTWVDKYRIMLSFDFEAAVFLRQWEDLGNILEASKPIVDINLSSIFLDCILRSGAPSSCQSRVVKQMIRIFHSSPSSTFRFSDILPRYLRCLFSLSTQAEEYVLAESVLDQALILARDNPIVRAQYPKEELEWLATVSFNRAVEFFLMSADEECNRWARKAIALADLIEEDRGELGRHLRGNLAKLQSY</sequence>
<organism evidence="3 4">
    <name type="scientific">Aspergillus lucknowensis</name>
    <dbReference type="NCBI Taxonomy" id="176173"/>
    <lineage>
        <taxon>Eukaryota</taxon>
        <taxon>Fungi</taxon>
        <taxon>Dikarya</taxon>
        <taxon>Ascomycota</taxon>
        <taxon>Pezizomycotina</taxon>
        <taxon>Eurotiomycetes</taxon>
        <taxon>Eurotiomycetidae</taxon>
        <taxon>Eurotiales</taxon>
        <taxon>Aspergillaceae</taxon>
        <taxon>Aspergillus</taxon>
        <taxon>Aspergillus subgen. Nidulantes</taxon>
    </lineage>
</organism>
<evidence type="ECO:0000256" key="1">
    <source>
        <dbReference type="ARBA" id="ARBA00023254"/>
    </source>
</evidence>
<proteinExistence type="predicted"/>
<gene>
    <name evidence="3" type="ORF">BJX67DRAFT_376535</name>
</gene>
<feature type="domain" description="EF-hand" evidence="2">
    <location>
        <begin position="565"/>
        <end position="600"/>
    </location>
</feature>
<keyword evidence="1" id="KW-0469">Meiosis</keyword>
<dbReference type="GeneID" id="98146968"/>
<dbReference type="PANTHER" id="PTHR40375:SF2">
    <property type="entry name" value="SPORULATION-SPECIFIC PROTEIN 22"/>
    <property type="match status" value="1"/>
</dbReference>
<dbReference type="EMBL" id="JBFXLQ010000001">
    <property type="protein sequence ID" value="KAL2872744.1"/>
    <property type="molecule type" value="Genomic_DNA"/>
</dbReference>
<accession>A0ABR4M814</accession>
<protein>
    <submittedName>
        <fullName evidence="3">Meiosis protein SPO22/ZIP4 like-domain-containing protein</fullName>
    </submittedName>
</protein>
<keyword evidence="4" id="KW-1185">Reference proteome</keyword>
<dbReference type="Pfam" id="PF08631">
    <property type="entry name" value="SPO22"/>
    <property type="match status" value="1"/>
</dbReference>
<evidence type="ECO:0000313" key="3">
    <source>
        <dbReference type="EMBL" id="KAL2872744.1"/>
    </source>
</evidence>
<dbReference type="PANTHER" id="PTHR40375">
    <property type="entry name" value="SPORULATION-SPECIFIC PROTEIN 22"/>
    <property type="match status" value="1"/>
</dbReference>
<comment type="caution">
    <text evidence="3">The sequence shown here is derived from an EMBL/GenBank/DDBJ whole genome shotgun (WGS) entry which is preliminary data.</text>
</comment>
<name>A0ABR4M814_9EURO</name>
<dbReference type="RefSeq" id="XP_070891722.1">
    <property type="nucleotide sequence ID" value="XM_071031896.1"/>
</dbReference>